<evidence type="ECO:0000313" key="1">
    <source>
        <dbReference type="EMBL" id="CAB4125584.1"/>
    </source>
</evidence>
<dbReference type="EMBL" id="LR796186">
    <property type="protein sequence ID" value="CAB4125584.1"/>
    <property type="molecule type" value="Genomic_DNA"/>
</dbReference>
<gene>
    <name evidence="1" type="ORF">UFOVP58_175</name>
</gene>
<name>A0A6J5KSY1_9CAUD</name>
<proteinExistence type="predicted"/>
<accession>A0A6J5KSY1</accession>
<organism evidence="1">
    <name type="scientific">uncultured Caudovirales phage</name>
    <dbReference type="NCBI Taxonomy" id="2100421"/>
    <lineage>
        <taxon>Viruses</taxon>
        <taxon>Duplodnaviria</taxon>
        <taxon>Heunggongvirae</taxon>
        <taxon>Uroviricota</taxon>
        <taxon>Caudoviricetes</taxon>
        <taxon>Peduoviridae</taxon>
        <taxon>Maltschvirus</taxon>
        <taxon>Maltschvirus maltsch</taxon>
    </lineage>
</organism>
<reference evidence="1" key="1">
    <citation type="submission" date="2020-04" db="EMBL/GenBank/DDBJ databases">
        <authorList>
            <person name="Chiriac C."/>
            <person name="Salcher M."/>
            <person name="Ghai R."/>
            <person name="Kavagutti S V."/>
        </authorList>
    </citation>
    <scope>NUCLEOTIDE SEQUENCE</scope>
</reference>
<sequence>MTKKQWHLPELHAKLLDVVSQYSTGLITDIEFLQCCQEIQALYAEQDLTGLSDPNTGLRFPKGFNPFAPKVEAPRKAKPHSWVGWVTE</sequence>
<protein>
    <submittedName>
        <fullName evidence="1">Uncharacterized protein</fullName>
    </submittedName>
</protein>